<protein>
    <submittedName>
        <fullName evidence="2">Uncharacterized protein</fullName>
    </submittedName>
</protein>
<name>A0ABP6UD67_9ACTN</name>
<dbReference type="RefSeq" id="WP_345585759.1">
    <property type="nucleotide sequence ID" value="NZ_BAAAXF010000083.1"/>
</dbReference>
<keyword evidence="3" id="KW-1185">Reference proteome</keyword>
<dbReference type="EMBL" id="BAAAXF010000083">
    <property type="protein sequence ID" value="GAA3505577.1"/>
    <property type="molecule type" value="Genomic_DNA"/>
</dbReference>
<comment type="caution">
    <text evidence="2">The sequence shown here is derived from an EMBL/GenBank/DDBJ whole genome shotgun (WGS) entry which is preliminary data.</text>
</comment>
<feature type="region of interest" description="Disordered" evidence="1">
    <location>
        <begin position="1"/>
        <end position="41"/>
    </location>
</feature>
<sequence>MYLAHELPPVPGVDGMPATVQRGTVRGDDIAPSGWAAEGIG</sequence>
<proteinExistence type="predicted"/>
<dbReference type="Proteomes" id="UP001501455">
    <property type="component" value="Unassembled WGS sequence"/>
</dbReference>
<gene>
    <name evidence="2" type="ORF">GCM10019016_126900</name>
</gene>
<evidence type="ECO:0000313" key="3">
    <source>
        <dbReference type="Proteomes" id="UP001501455"/>
    </source>
</evidence>
<accession>A0ABP6UD67</accession>
<evidence type="ECO:0000313" key="2">
    <source>
        <dbReference type="EMBL" id="GAA3505577.1"/>
    </source>
</evidence>
<organism evidence="2 3">
    <name type="scientific">Streptomyces prasinosporus</name>
    <dbReference type="NCBI Taxonomy" id="68256"/>
    <lineage>
        <taxon>Bacteria</taxon>
        <taxon>Bacillati</taxon>
        <taxon>Actinomycetota</taxon>
        <taxon>Actinomycetes</taxon>
        <taxon>Kitasatosporales</taxon>
        <taxon>Streptomycetaceae</taxon>
        <taxon>Streptomyces</taxon>
        <taxon>Streptomyces albogriseolus group</taxon>
    </lineage>
</organism>
<evidence type="ECO:0000256" key="1">
    <source>
        <dbReference type="SAM" id="MobiDB-lite"/>
    </source>
</evidence>
<reference evidence="3" key="1">
    <citation type="journal article" date="2019" name="Int. J. Syst. Evol. Microbiol.">
        <title>The Global Catalogue of Microorganisms (GCM) 10K type strain sequencing project: providing services to taxonomists for standard genome sequencing and annotation.</title>
        <authorList>
            <consortium name="The Broad Institute Genomics Platform"/>
            <consortium name="The Broad Institute Genome Sequencing Center for Infectious Disease"/>
            <person name="Wu L."/>
            <person name="Ma J."/>
        </authorList>
    </citation>
    <scope>NUCLEOTIDE SEQUENCE [LARGE SCALE GENOMIC DNA]</scope>
    <source>
        <strain evidence="3">JCM 4816</strain>
    </source>
</reference>